<feature type="domain" description="3-hydroxyacyl-CoA dehydrogenase NAD binding" evidence="4">
    <location>
        <begin position="9"/>
        <end position="162"/>
    </location>
</feature>
<dbReference type="RefSeq" id="WP_258843669.1">
    <property type="nucleotide sequence ID" value="NZ_JANUGX010000001.1"/>
</dbReference>
<keyword evidence="6" id="KW-1185">Reference proteome</keyword>
<keyword evidence="1" id="KW-0413">Isomerase</keyword>
<name>A0ABT2A0Y0_9BURK</name>
<evidence type="ECO:0000313" key="6">
    <source>
        <dbReference type="Proteomes" id="UP001205560"/>
    </source>
</evidence>
<comment type="caution">
    <text evidence="5">The sequence shown here is derived from an EMBL/GenBank/DDBJ whole genome shotgun (WGS) entry which is preliminary data.</text>
</comment>
<dbReference type="Pfam" id="PF02737">
    <property type="entry name" value="3HCDH_N"/>
    <property type="match status" value="1"/>
</dbReference>
<sequence length="172" mass="17938">MNHMQIGRVGIVGANATSSAIALGLAEAGIPVTLFDAERASLDKVLAEVRSGGRERCMALLAATVNFHHLKDCDLLIDTGEGDRAGKEAVFRRLDQVARLGAILATCRPELGLDAIAGCTRRSGEVIGLLVGQSAPTVWGVVPTRHTSADTLGALNALLQHLQDAVRPALAA</sequence>
<accession>A0ABT2A0Y0</accession>
<keyword evidence="2" id="KW-0456">Lyase</keyword>
<proteinExistence type="predicted"/>
<evidence type="ECO:0000256" key="1">
    <source>
        <dbReference type="ARBA" id="ARBA00023235"/>
    </source>
</evidence>
<evidence type="ECO:0000259" key="4">
    <source>
        <dbReference type="Pfam" id="PF02737"/>
    </source>
</evidence>
<protein>
    <submittedName>
        <fullName evidence="5">3-hydroxyacyl-CoA dehydrogenase NAD-binding domain-containing protein</fullName>
    </submittedName>
</protein>
<reference evidence="5 6" key="1">
    <citation type="submission" date="2022-08" db="EMBL/GenBank/DDBJ databases">
        <title>Reclassification of Massilia species as members of the genera Telluria, Duganella, Pseudoduganella, Mokoshia gen. nov. and Zemynaea gen. nov. using orthogonal and non-orthogonal genome-based approaches.</title>
        <authorList>
            <person name="Bowman J.P."/>
        </authorList>
    </citation>
    <scope>NUCLEOTIDE SEQUENCE [LARGE SCALE GENOMIC DNA]</scope>
    <source>
        <strain evidence="5 6">LMG 28164</strain>
    </source>
</reference>
<dbReference type="SUPFAM" id="SSF51735">
    <property type="entry name" value="NAD(P)-binding Rossmann-fold domains"/>
    <property type="match status" value="1"/>
</dbReference>
<evidence type="ECO:0000256" key="3">
    <source>
        <dbReference type="ARBA" id="ARBA00023268"/>
    </source>
</evidence>
<dbReference type="PANTHER" id="PTHR23309">
    <property type="entry name" value="3-HYDROXYACYL-COA DEHYROGENASE"/>
    <property type="match status" value="1"/>
</dbReference>
<gene>
    <name evidence="5" type="ORF">NX782_01280</name>
</gene>
<dbReference type="EMBL" id="JANUGX010000001">
    <property type="protein sequence ID" value="MCS0587834.1"/>
    <property type="molecule type" value="Genomic_DNA"/>
</dbReference>
<evidence type="ECO:0000256" key="2">
    <source>
        <dbReference type="ARBA" id="ARBA00023239"/>
    </source>
</evidence>
<dbReference type="InterPro" id="IPR006176">
    <property type="entry name" value="3-OHacyl-CoA_DH_NAD-bd"/>
</dbReference>
<keyword evidence="3" id="KW-0511">Multifunctional enzyme</keyword>
<dbReference type="Gene3D" id="3.40.50.720">
    <property type="entry name" value="NAD(P)-binding Rossmann-like Domain"/>
    <property type="match status" value="1"/>
</dbReference>
<dbReference type="InterPro" id="IPR036291">
    <property type="entry name" value="NAD(P)-bd_dom_sf"/>
</dbReference>
<evidence type="ECO:0000313" key="5">
    <source>
        <dbReference type="EMBL" id="MCS0587834.1"/>
    </source>
</evidence>
<dbReference type="Proteomes" id="UP001205560">
    <property type="component" value="Unassembled WGS sequence"/>
</dbReference>
<organism evidence="5 6">
    <name type="scientific">Massilia norwichensis</name>
    <dbReference type="NCBI Taxonomy" id="1442366"/>
    <lineage>
        <taxon>Bacteria</taxon>
        <taxon>Pseudomonadati</taxon>
        <taxon>Pseudomonadota</taxon>
        <taxon>Betaproteobacteria</taxon>
        <taxon>Burkholderiales</taxon>
        <taxon>Oxalobacteraceae</taxon>
        <taxon>Telluria group</taxon>
        <taxon>Massilia</taxon>
    </lineage>
</organism>